<keyword evidence="8" id="KW-1185">Reference proteome</keyword>
<evidence type="ECO:0000256" key="3">
    <source>
        <dbReference type="ARBA" id="ARBA00022833"/>
    </source>
</evidence>
<evidence type="ECO:0000259" key="6">
    <source>
        <dbReference type="PROSITE" id="PS50089"/>
    </source>
</evidence>
<organism evidence="7 8">
    <name type="scientific">Ogataea polymorpha</name>
    <dbReference type="NCBI Taxonomy" id="460523"/>
    <lineage>
        <taxon>Eukaryota</taxon>
        <taxon>Fungi</taxon>
        <taxon>Dikarya</taxon>
        <taxon>Ascomycota</taxon>
        <taxon>Saccharomycotina</taxon>
        <taxon>Pichiomycetes</taxon>
        <taxon>Pichiales</taxon>
        <taxon>Pichiaceae</taxon>
        <taxon>Ogataea</taxon>
    </lineage>
</organism>
<feature type="domain" description="RING-type" evidence="6">
    <location>
        <begin position="320"/>
        <end position="361"/>
    </location>
</feature>
<sequence length="371" mass="41715">MGQQISRSYSSPCRDSDAQTTRSSASQKSGFLHSTAASSPRKWRKFTGLLRRRRAPETLSEPTRMVSRSLLSPAQSSVDALRSVSSNINASSGSVAESSDEPEQNELLTSQFRSLSSLLETVTMSTLRRLINVNVDYVGERIYPEDNLDGSMDTDFASFVHRLTTEDLLQHALGNQMELGRTLSFFRAFRFDNSSHLGYNSSLHEFERLVPVLIVGVVGLNVPQAQSEHYRSWVIIVMAHHYSASDPVLSSMAIFIGLLASYVASTSNMTLAQHDDNSDTRISTFRDSLYRIFRGNKLSQSVLDGHTESIFHIQTPLDRCPICLVDYEVGEQGRRLQCAHEFHKDCVDQWLLTDNSCPICRRRAIDTEMEF</sequence>
<evidence type="ECO:0000256" key="5">
    <source>
        <dbReference type="SAM" id="MobiDB-lite"/>
    </source>
</evidence>
<dbReference type="InterPro" id="IPR051834">
    <property type="entry name" value="RING_finger_E3_ligase"/>
</dbReference>
<reference evidence="7" key="2">
    <citation type="submission" date="2021-01" db="EMBL/GenBank/DDBJ databases">
        <authorList>
            <person name="Schikora-Tamarit M.A."/>
        </authorList>
    </citation>
    <scope>NUCLEOTIDE SEQUENCE</scope>
    <source>
        <strain evidence="7">NCAIM Y.01608</strain>
    </source>
</reference>
<evidence type="ECO:0000313" key="8">
    <source>
        <dbReference type="Proteomes" id="UP000788993"/>
    </source>
</evidence>
<evidence type="ECO:0000256" key="1">
    <source>
        <dbReference type="ARBA" id="ARBA00022723"/>
    </source>
</evidence>
<keyword evidence="1" id="KW-0479">Metal-binding</keyword>
<dbReference type="GO" id="GO:0061630">
    <property type="term" value="F:ubiquitin protein ligase activity"/>
    <property type="evidence" value="ECO:0007669"/>
    <property type="project" value="TreeGrafter"/>
</dbReference>
<dbReference type="PANTHER" id="PTHR45931">
    <property type="entry name" value="SI:CH211-59O9.10"/>
    <property type="match status" value="1"/>
</dbReference>
<feature type="region of interest" description="Disordered" evidence="5">
    <location>
        <begin position="1"/>
        <end position="72"/>
    </location>
</feature>
<proteinExistence type="predicted"/>
<keyword evidence="3" id="KW-0862">Zinc</keyword>
<dbReference type="GO" id="GO:0008270">
    <property type="term" value="F:zinc ion binding"/>
    <property type="evidence" value="ECO:0007669"/>
    <property type="project" value="UniProtKB-KW"/>
</dbReference>
<comment type="caution">
    <text evidence="7">The sequence shown here is derived from an EMBL/GenBank/DDBJ whole genome shotgun (WGS) entry which is preliminary data.</text>
</comment>
<dbReference type="SUPFAM" id="SSF57850">
    <property type="entry name" value="RING/U-box"/>
    <property type="match status" value="1"/>
</dbReference>
<keyword evidence="2 4" id="KW-0863">Zinc-finger</keyword>
<dbReference type="GO" id="GO:0006511">
    <property type="term" value="P:ubiquitin-dependent protein catabolic process"/>
    <property type="evidence" value="ECO:0007669"/>
    <property type="project" value="TreeGrafter"/>
</dbReference>
<reference evidence="7" key="1">
    <citation type="journal article" date="2021" name="Open Biol.">
        <title>Shared evolutionary footprints suggest mitochondrial oxidative damage underlies multiple complex I losses in fungi.</title>
        <authorList>
            <person name="Schikora-Tamarit M.A."/>
            <person name="Marcet-Houben M."/>
            <person name="Nosek J."/>
            <person name="Gabaldon T."/>
        </authorList>
    </citation>
    <scope>NUCLEOTIDE SEQUENCE</scope>
    <source>
        <strain evidence="7">NCAIM Y.01608</strain>
    </source>
</reference>
<evidence type="ECO:0000256" key="4">
    <source>
        <dbReference type="PROSITE-ProRule" id="PRU00175"/>
    </source>
</evidence>
<dbReference type="PROSITE" id="PS50089">
    <property type="entry name" value="ZF_RING_2"/>
    <property type="match status" value="1"/>
</dbReference>
<evidence type="ECO:0000256" key="2">
    <source>
        <dbReference type="ARBA" id="ARBA00022771"/>
    </source>
</evidence>
<dbReference type="EMBL" id="JAEUBD010001504">
    <property type="protein sequence ID" value="KAH3659930.1"/>
    <property type="molecule type" value="Genomic_DNA"/>
</dbReference>
<name>A0A9P8SZK2_9ASCO</name>
<feature type="compositionally biased region" description="Polar residues" evidence="5">
    <location>
        <begin position="1"/>
        <end position="29"/>
    </location>
</feature>
<accession>A0A9P8SZK2</accession>
<gene>
    <name evidence="7" type="ORF">OGATHE_005975</name>
</gene>
<dbReference type="Proteomes" id="UP000788993">
    <property type="component" value="Unassembled WGS sequence"/>
</dbReference>
<dbReference type="AlphaFoldDB" id="A0A9P8SZK2"/>
<dbReference type="SMART" id="SM00184">
    <property type="entry name" value="RING"/>
    <property type="match status" value="1"/>
</dbReference>
<dbReference type="GO" id="GO:0005634">
    <property type="term" value="C:nucleus"/>
    <property type="evidence" value="ECO:0007669"/>
    <property type="project" value="TreeGrafter"/>
</dbReference>
<dbReference type="PANTHER" id="PTHR45931:SF3">
    <property type="entry name" value="RING ZINC FINGER-CONTAINING PROTEIN"/>
    <property type="match status" value="1"/>
</dbReference>
<dbReference type="InterPro" id="IPR001841">
    <property type="entry name" value="Znf_RING"/>
</dbReference>
<dbReference type="Gene3D" id="3.30.40.10">
    <property type="entry name" value="Zinc/RING finger domain, C3HC4 (zinc finger)"/>
    <property type="match status" value="1"/>
</dbReference>
<dbReference type="Pfam" id="PF13639">
    <property type="entry name" value="zf-RING_2"/>
    <property type="match status" value="1"/>
</dbReference>
<dbReference type="InterPro" id="IPR013083">
    <property type="entry name" value="Znf_RING/FYVE/PHD"/>
</dbReference>
<evidence type="ECO:0000313" key="7">
    <source>
        <dbReference type="EMBL" id="KAH3659930.1"/>
    </source>
</evidence>
<protein>
    <recommendedName>
        <fullName evidence="6">RING-type domain-containing protein</fullName>
    </recommendedName>
</protein>
<feature type="compositionally biased region" description="Basic residues" evidence="5">
    <location>
        <begin position="41"/>
        <end position="54"/>
    </location>
</feature>